<dbReference type="Pfam" id="PF12697">
    <property type="entry name" value="Abhydrolase_6"/>
    <property type="match status" value="1"/>
</dbReference>
<proteinExistence type="predicted"/>
<dbReference type="InterPro" id="IPR000073">
    <property type="entry name" value="AB_hydrolase_1"/>
</dbReference>
<dbReference type="EMBL" id="QSON01000001">
    <property type="protein sequence ID" value="RGJ07912.1"/>
    <property type="molecule type" value="Genomic_DNA"/>
</dbReference>
<evidence type="ECO:0000313" key="3">
    <source>
        <dbReference type="Proteomes" id="UP000263014"/>
    </source>
</evidence>
<organism evidence="2 3">
    <name type="scientific">Hungatella hathewayi</name>
    <dbReference type="NCBI Taxonomy" id="154046"/>
    <lineage>
        <taxon>Bacteria</taxon>
        <taxon>Bacillati</taxon>
        <taxon>Bacillota</taxon>
        <taxon>Clostridia</taxon>
        <taxon>Lachnospirales</taxon>
        <taxon>Lachnospiraceae</taxon>
        <taxon>Hungatella</taxon>
    </lineage>
</organism>
<comment type="caution">
    <text evidence="2">The sequence shown here is derived from an EMBL/GenBank/DDBJ whole genome shotgun (WGS) entry which is preliminary data.</text>
</comment>
<dbReference type="PRINTS" id="PR00111">
    <property type="entry name" value="ABHYDROLASE"/>
</dbReference>
<dbReference type="PANTHER" id="PTHR43798:SF33">
    <property type="entry name" value="HYDROLASE, PUTATIVE (AFU_ORTHOLOGUE AFUA_2G14860)-RELATED"/>
    <property type="match status" value="1"/>
</dbReference>
<gene>
    <name evidence="2" type="ORF">DXD79_00405</name>
</gene>
<dbReference type="PANTHER" id="PTHR43798">
    <property type="entry name" value="MONOACYLGLYCEROL LIPASE"/>
    <property type="match status" value="1"/>
</dbReference>
<dbReference type="Proteomes" id="UP000263014">
    <property type="component" value="Unassembled WGS sequence"/>
</dbReference>
<dbReference type="Gene3D" id="3.40.50.1820">
    <property type="entry name" value="alpha/beta hydrolase"/>
    <property type="match status" value="1"/>
</dbReference>
<evidence type="ECO:0000259" key="1">
    <source>
        <dbReference type="Pfam" id="PF12697"/>
    </source>
</evidence>
<dbReference type="InterPro" id="IPR029058">
    <property type="entry name" value="AB_hydrolase_fold"/>
</dbReference>
<name>A0A374PF31_9FIRM</name>
<dbReference type="GO" id="GO:0016020">
    <property type="term" value="C:membrane"/>
    <property type="evidence" value="ECO:0007669"/>
    <property type="project" value="TreeGrafter"/>
</dbReference>
<evidence type="ECO:0000313" key="2">
    <source>
        <dbReference type="EMBL" id="RGJ07912.1"/>
    </source>
</evidence>
<accession>A0A374PF31</accession>
<dbReference type="SUPFAM" id="SSF53474">
    <property type="entry name" value="alpha/beta-Hydrolases"/>
    <property type="match status" value="1"/>
</dbReference>
<dbReference type="AlphaFoldDB" id="A0A374PF31"/>
<dbReference type="GO" id="GO:0016787">
    <property type="term" value="F:hydrolase activity"/>
    <property type="evidence" value="ECO:0007669"/>
    <property type="project" value="UniProtKB-KW"/>
</dbReference>
<protein>
    <submittedName>
        <fullName evidence="2">Alpha/beta hydrolase</fullName>
    </submittedName>
</protein>
<keyword evidence="2" id="KW-0378">Hydrolase</keyword>
<feature type="domain" description="AB hydrolase-1" evidence="1">
    <location>
        <begin position="54"/>
        <end position="266"/>
    </location>
</feature>
<reference evidence="2 3" key="1">
    <citation type="submission" date="2018-08" db="EMBL/GenBank/DDBJ databases">
        <title>A genome reference for cultivated species of the human gut microbiota.</title>
        <authorList>
            <person name="Zou Y."/>
            <person name="Xue W."/>
            <person name="Luo G."/>
        </authorList>
    </citation>
    <scope>NUCLEOTIDE SEQUENCE [LARGE SCALE GENOMIC DNA]</scope>
    <source>
        <strain evidence="2 3">TM09-12</strain>
    </source>
</reference>
<sequence length="279" mass="31253">MKKAFITEEGKTAVTAYYERILESLSVSYEQLLLPTQYGDTFALISGKAHGQTVILLHGSSMNSAMWIDDIQTLSHYYRVIALDIPGEPGKSDERQLSFESDDYAYWLSEVFSLLKIGKAFLVGNSLGGWIALKFSILYPECVEKAVLLAPAGIGSQNPEFAVRAMQLLPKGDTGVTELFTEINGGTAIPKDQLEYQKLITSVFNARQEIIPLFTDEDLKKLSMPCMILLGEKDIMIQSQETKERAVRFISHCTVRQYPEKGHSLVGMEQEILHFLQDT</sequence>
<dbReference type="RefSeq" id="WP_117630446.1">
    <property type="nucleotide sequence ID" value="NZ_QSON01000001.1"/>
</dbReference>
<dbReference type="InterPro" id="IPR050266">
    <property type="entry name" value="AB_hydrolase_sf"/>
</dbReference>